<dbReference type="Pfam" id="PF00561">
    <property type="entry name" value="Abhydrolase_1"/>
    <property type="match status" value="1"/>
</dbReference>
<accession>A0A640TYP7</accession>
<dbReference type="GO" id="GO:0016787">
    <property type="term" value="F:hydrolase activity"/>
    <property type="evidence" value="ECO:0007669"/>
    <property type="project" value="UniProtKB-KW"/>
</dbReference>
<feature type="region of interest" description="Disordered" evidence="4">
    <location>
        <begin position="514"/>
        <end position="540"/>
    </location>
</feature>
<protein>
    <submittedName>
        <fullName evidence="8">Alpha/beta hydrolase</fullName>
    </submittedName>
</protein>
<dbReference type="InterPro" id="IPR013595">
    <property type="entry name" value="Pept_S33_TAP-like_C"/>
</dbReference>
<evidence type="ECO:0000256" key="1">
    <source>
        <dbReference type="ARBA" id="ARBA00010088"/>
    </source>
</evidence>
<keyword evidence="3 8" id="KW-0378">Hydrolase</keyword>
<gene>
    <name evidence="8" type="ORF">Sliba_77940</name>
</gene>
<organism evidence="8 9">
    <name type="scientific">Streptomyces nigrescens</name>
    <dbReference type="NCBI Taxonomy" id="1920"/>
    <lineage>
        <taxon>Bacteria</taxon>
        <taxon>Bacillati</taxon>
        <taxon>Actinomycetota</taxon>
        <taxon>Actinomycetes</taxon>
        <taxon>Kitasatosporales</taxon>
        <taxon>Streptomycetaceae</taxon>
        <taxon>Streptomyces</taxon>
    </lineage>
</organism>
<evidence type="ECO:0000259" key="6">
    <source>
        <dbReference type="Pfam" id="PF00561"/>
    </source>
</evidence>
<dbReference type="Gene3D" id="3.40.50.1820">
    <property type="entry name" value="alpha/beta hydrolase"/>
    <property type="match status" value="1"/>
</dbReference>
<feature type="chain" id="PRO_5024794707" evidence="5">
    <location>
        <begin position="44"/>
        <end position="540"/>
    </location>
</feature>
<dbReference type="Proteomes" id="UP000429552">
    <property type="component" value="Unassembled WGS sequence"/>
</dbReference>
<evidence type="ECO:0000259" key="7">
    <source>
        <dbReference type="Pfam" id="PF08386"/>
    </source>
</evidence>
<dbReference type="InterPro" id="IPR029058">
    <property type="entry name" value="AB_hydrolase_fold"/>
</dbReference>
<dbReference type="PANTHER" id="PTHR43248:SF29">
    <property type="entry name" value="TRIPEPTIDYL AMINOPEPTIDASE"/>
    <property type="match status" value="1"/>
</dbReference>
<feature type="domain" description="AB hydrolase-1" evidence="6">
    <location>
        <begin position="106"/>
        <end position="285"/>
    </location>
</feature>
<feature type="domain" description="Peptidase S33 tripeptidyl aminopeptidase-like C-terminal" evidence="7">
    <location>
        <begin position="412"/>
        <end position="510"/>
    </location>
</feature>
<keyword evidence="2 5" id="KW-0732">Signal</keyword>
<sequence>MRPTRTDPKGHPHVRSRRIAPVLAASAVAAALVPTLTPATASAAENPLPQHLEQRPAWHRCSSATPASFQCATIKVPLDYGRPGGKKIDLAISRIKASSSAERRGVLLVNPGGPGGQGLDMPQVLSAELPKSVTRKYDLIGFDPRGVGQSSPLSCGLTAEEENWQRPYKAATFAKDVKWARTVAEKCNAKQGDKLRHITTRNTARDMDVIRAVLGEKKISYLGYSYGTYLGAVYTQLFPKRSDRIVLDSAIDPARIWRGMIQVWAEGSEPAFTRWSEWTAQRNATYKLGNTPDKVRKTFWGLVARADRKPIEFKGAMVSGDDIRAGRAMFFSVRDAAEEIVELKKAADGRAPDSNPDTGTPERPAPPSFGRAVPSDNASAAFWAVACADTRAWPRDPEQYRRDAIRDKAKYPLYGDFASHIKPCAFWKKNGSEPATTIDNKVGVLTLQNEWDSQTPLSSGFGMHRVMKGSRMVTVAGGAGHGIYGSKSCADKTATAYLTTGKLPAKDVTCQAPAAARERSSATKLPLPTPPGIPGMPGRF</sequence>
<evidence type="ECO:0000313" key="8">
    <source>
        <dbReference type="EMBL" id="GFE27341.1"/>
    </source>
</evidence>
<dbReference type="InterPro" id="IPR051601">
    <property type="entry name" value="Serine_prot/Carboxylest_S33"/>
</dbReference>
<evidence type="ECO:0000313" key="9">
    <source>
        <dbReference type="Proteomes" id="UP000429552"/>
    </source>
</evidence>
<evidence type="ECO:0000256" key="5">
    <source>
        <dbReference type="SAM" id="SignalP"/>
    </source>
</evidence>
<evidence type="ECO:0000256" key="4">
    <source>
        <dbReference type="SAM" id="MobiDB-lite"/>
    </source>
</evidence>
<dbReference type="Pfam" id="PF08386">
    <property type="entry name" value="Abhydrolase_4"/>
    <property type="match status" value="1"/>
</dbReference>
<proteinExistence type="inferred from homology"/>
<dbReference type="EMBL" id="BLIP01000003">
    <property type="protein sequence ID" value="GFE27341.1"/>
    <property type="molecule type" value="Genomic_DNA"/>
</dbReference>
<dbReference type="PANTHER" id="PTHR43248">
    <property type="entry name" value="2-SUCCINYL-6-HYDROXY-2,4-CYCLOHEXADIENE-1-CARBOXYLATE SYNTHASE"/>
    <property type="match status" value="1"/>
</dbReference>
<feature type="signal peptide" evidence="5">
    <location>
        <begin position="1"/>
        <end position="43"/>
    </location>
</feature>
<dbReference type="InterPro" id="IPR000073">
    <property type="entry name" value="AB_hydrolase_1"/>
</dbReference>
<feature type="region of interest" description="Disordered" evidence="4">
    <location>
        <begin position="345"/>
        <end position="372"/>
    </location>
</feature>
<comment type="caution">
    <text evidence="8">The sequence shown here is derived from an EMBL/GenBank/DDBJ whole genome shotgun (WGS) entry which is preliminary data.</text>
</comment>
<comment type="similarity">
    <text evidence="1">Belongs to the peptidase S33 family.</text>
</comment>
<evidence type="ECO:0000256" key="3">
    <source>
        <dbReference type="ARBA" id="ARBA00022801"/>
    </source>
</evidence>
<dbReference type="SUPFAM" id="SSF53474">
    <property type="entry name" value="alpha/beta-Hydrolases"/>
    <property type="match status" value="1"/>
</dbReference>
<reference evidence="8 9" key="1">
    <citation type="submission" date="2019-12" db="EMBL/GenBank/DDBJ databases">
        <title>Whole genome shotgun sequence of Streptomyces libani subsp. libani NBRC 13452.</title>
        <authorList>
            <person name="Ichikawa N."/>
            <person name="Kimura A."/>
            <person name="Kitahashi Y."/>
            <person name="Komaki H."/>
            <person name="Tamura T."/>
        </authorList>
    </citation>
    <scope>NUCLEOTIDE SEQUENCE [LARGE SCALE GENOMIC DNA]</scope>
    <source>
        <strain evidence="8 9">NBRC 13452</strain>
    </source>
</reference>
<evidence type="ECO:0000256" key="2">
    <source>
        <dbReference type="ARBA" id="ARBA00022729"/>
    </source>
</evidence>
<dbReference type="AlphaFoldDB" id="A0A640TYP7"/>
<name>A0A640TYP7_STRNI</name>